<name>A0A5J4FXZ1_9FLAO</name>
<protein>
    <recommendedName>
        <fullName evidence="1">Putative auto-transporter adhesin head GIN domain-containing protein</fullName>
    </recommendedName>
</protein>
<evidence type="ECO:0000313" key="3">
    <source>
        <dbReference type="Proteomes" id="UP000326994"/>
    </source>
</evidence>
<dbReference type="Proteomes" id="UP000326994">
    <property type="component" value="Unassembled WGS sequence"/>
</dbReference>
<reference evidence="2 3" key="1">
    <citation type="submission" date="2019-08" db="EMBL/GenBank/DDBJ databases">
        <title>Ulvibacter marinistellae sp. nov., isolated from a starfish, Patiria pectinifera.</title>
        <authorList>
            <person name="Kawano K."/>
            <person name="Ushijima N."/>
            <person name="Kihara M."/>
            <person name="Itoh H."/>
        </authorList>
    </citation>
    <scope>NUCLEOTIDE SEQUENCE [LARGE SCALE GENOMIC DNA]</scope>
    <source>
        <strain evidence="2 3">KK4</strain>
    </source>
</reference>
<evidence type="ECO:0000259" key="1">
    <source>
        <dbReference type="Pfam" id="PF10988"/>
    </source>
</evidence>
<dbReference type="Pfam" id="PF10988">
    <property type="entry name" value="DUF2807"/>
    <property type="match status" value="1"/>
</dbReference>
<accession>A0A5J4FXZ1</accession>
<proteinExistence type="predicted"/>
<comment type="caution">
    <text evidence="2">The sequence shown here is derived from an EMBL/GenBank/DDBJ whole genome shotgun (WGS) entry which is preliminary data.</text>
</comment>
<dbReference type="Gene3D" id="2.160.20.120">
    <property type="match status" value="1"/>
</dbReference>
<dbReference type="RefSeq" id="WP_151894844.1">
    <property type="nucleotide sequence ID" value="NZ_BKCF01000005.1"/>
</dbReference>
<dbReference type="OrthoDB" id="1466971at2"/>
<dbReference type="EMBL" id="BKCF01000005">
    <property type="protein sequence ID" value="GEQ86923.1"/>
    <property type="molecule type" value="Genomic_DNA"/>
</dbReference>
<feature type="domain" description="Putative auto-transporter adhesin head GIN" evidence="1">
    <location>
        <begin position="40"/>
        <end position="233"/>
    </location>
</feature>
<keyword evidence="3" id="KW-1185">Reference proteome</keyword>
<gene>
    <name evidence="2" type="ORF">ULMS_24310</name>
</gene>
<organism evidence="2 3">
    <name type="scientific">Patiriisocius marinistellae</name>
    <dbReference type="NCBI Taxonomy" id="2494560"/>
    <lineage>
        <taxon>Bacteria</taxon>
        <taxon>Pseudomonadati</taxon>
        <taxon>Bacteroidota</taxon>
        <taxon>Flavobacteriia</taxon>
        <taxon>Flavobacteriales</taxon>
        <taxon>Flavobacteriaceae</taxon>
        <taxon>Patiriisocius</taxon>
    </lineage>
</organism>
<dbReference type="AlphaFoldDB" id="A0A5J4FXZ1"/>
<evidence type="ECO:0000313" key="2">
    <source>
        <dbReference type="EMBL" id="GEQ86923.1"/>
    </source>
</evidence>
<dbReference type="InterPro" id="IPR021255">
    <property type="entry name" value="DUF2807"/>
</dbReference>
<sequence length="249" mass="27661">MRHILYIFITLGFISCDDENSSNCFQTAGDIVTSEVSIAAFNKILVWEQVTLFIEEGDTQKVRIETGENLLKDIELVVIDDQLNIYDNNSCNFLRDYGITKVYVTSPNITEIRSSTGFPISSIGTLNYPEIKLISEDQGVSGITHTDGDFNITLATEKLDIISNGFAIFKIDGTATNASMSLFAGNTGIEARNLVVEKLNLYHRSSNNMYVNPIQSIRGQIVSFGNVVSVNMPDFIAVEELFDGRLLFE</sequence>
<dbReference type="PROSITE" id="PS51257">
    <property type="entry name" value="PROKAR_LIPOPROTEIN"/>
    <property type="match status" value="1"/>
</dbReference>